<accession>A0A8J6N9G0</accession>
<keyword evidence="1" id="KW-0547">Nucleotide-binding</keyword>
<dbReference type="Pfam" id="PF03144">
    <property type="entry name" value="GTP_EFTU_D2"/>
    <property type="match status" value="1"/>
</dbReference>
<dbReference type="EMBL" id="JACNLL010000080">
    <property type="protein sequence ID" value="MBC8200156.1"/>
    <property type="molecule type" value="Genomic_DNA"/>
</dbReference>
<dbReference type="GO" id="GO:0003746">
    <property type="term" value="F:translation elongation factor activity"/>
    <property type="evidence" value="ECO:0007669"/>
    <property type="project" value="UniProtKB-KW"/>
</dbReference>
<name>A0A8J6N9G0_9BACT</name>
<sequence>MKEKEIGFVSNYFSKILVAAVEITDGTISEGDNLHFLGKTTNYESTVDSMQIEHKSVIEAKKGDSVGLKVAERVRKGDRVYKIVGAD</sequence>
<dbReference type="Proteomes" id="UP000603545">
    <property type="component" value="Unassembled WGS sequence"/>
</dbReference>
<evidence type="ECO:0000259" key="2">
    <source>
        <dbReference type="Pfam" id="PF03144"/>
    </source>
</evidence>
<protein>
    <submittedName>
        <fullName evidence="3">Translation elongation factor-like protein</fullName>
    </submittedName>
</protein>
<comment type="caution">
    <text evidence="3">The sequence shown here is derived from an EMBL/GenBank/DDBJ whole genome shotgun (WGS) entry which is preliminary data.</text>
</comment>
<dbReference type="AlphaFoldDB" id="A0A8J6N9G0"/>
<evidence type="ECO:0000313" key="4">
    <source>
        <dbReference type="Proteomes" id="UP000603545"/>
    </source>
</evidence>
<dbReference type="SUPFAM" id="SSF50447">
    <property type="entry name" value="Translation proteins"/>
    <property type="match status" value="1"/>
</dbReference>
<dbReference type="Gene3D" id="2.40.30.10">
    <property type="entry name" value="Translation factors"/>
    <property type="match status" value="1"/>
</dbReference>
<evidence type="ECO:0000313" key="3">
    <source>
        <dbReference type="EMBL" id="MBC8200156.1"/>
    </source>
</evidence>
<proteinExistence type="predicted"/>
<dbReference type="InterPro" id="IPR009000">
    <property type="entry name" value="Transl_B-barrel_sf"/>
</dbReference>
<keyword evidence="1" id="KW-0342">GTP-binding</keyword>
<evidence type="ECO:0000256" key="1">
    <source>
        <dbReference type="ARBA" id="ARBA00023134"/>
    </source>
</evidence>
<keyword evidence="3" id="KW-0251">Elongation factor</keyword>
<dbReference type="GO" id="GO:0005525">
    <property type="term" value="F:GTP binding"/>
    <property type="evidence" value="ECO:0007669"/>
    <property type="project" value="UniProtKB-KW"/>
</dbReference>
<gene>
    <name evidence="3" type="ORF">H8E80_08985</name>
</gene>
<feature type="domain" description="Translation elongation factor EFTu-like" evidence="2">
    <location>
        <begin position="18"/>
        <end position="71"/>
    </location>
</feature>
<organism evidence="3 4">
    <name type="scientific">Candidatus Desulfaltia bathyphila</name>
    <dbReference type="NCBI Taxonomy" id="2841697"/>
    <lineage>
        <taxon>Bacteria</taxon>
        <taxon>Pseudomonadati</taxon>
        <taxon>Thermodesulfobacteriota</taxon>
        <taxon>Desulfobacteria</taxon>
        <taxon>Desulfobacterales</taxon>
        <taxon>Desulfobacterales incertae sedis</taxon>
        <taxon>Candidatus Desulfaltia</taxon>
    </lineage>
</organism>
<reference evidence="3 4" key="1">
    <citation type="submission" date="2020-08" db="EMBL/GenBank/DDBJ databases">
        <title>Bridging the membrane lipid divide: bacteria of the FCB group superphylum have the potential to synthesize archaeal ether lipids.</title>
        <authorList>
            <person name="Villanueva L."/>
            <person name="Von Meijenfeldt F.A.B."/>
            <person name="Westbye A.B."/>
            <person name="Yadav S."/>
            <person name="Hopmans E.C."/>
            <person name="Dutilh B.E."/>
            <person name="Sinninghe Damste J.S."/>
        </authorList>
    </citation>
    <scope>NUCLEOTIDE SEQUENCE [LARGE SCALE GENOMIC DNA]</scope>
    <source>
        <strain evidence="3">NIOZ-UU82</strain>
    </source>
</reference>
<keyword evidence="3" id="KW-0648">Protein biosynthesis</keyword>
<dbReference type="InterPro" id="IPR004161">
    <property type="entry name" value="EFTu-like_2"/>
</dbReference>